<evidence type="ECO:0000256" key="2">
    <source>
        <dbReference type="SAM" id="SignalP"/>
    </source>
</evidence>
<dbReference type="KEGG" id="foc:113204707"/>
<keyword evidence="4" id="KW-1185">Reference proteome</keyword>
<dbReference type="PROSITE" id="PS51257">
    <property type="entry name" value="PROKAR_LIPOPROTEIN"/>
    <property type="match status" value="1"/>
</dbReference>
<feature type="signal peptide" evidence="2">
    <location>
        <begin position="1"/>
        <end position="20"/>
    </location>
</feature>
<reference evidence="5" key="1">
    <citation type="submission" date="2025-08" db="UniProtKB">
        <authorList>
            <consortium name="RefSeq"/>
        </authorList>
    </citation>
    <scope>IDENTIFICATION</scope>
    <source>
        <tissue evidence="5">Whole organism</tissue>
    </source>
</reference>
<feature type="domain" description="DUF4773" evidence="3">
    <location>
        <begin position="115"/>
        <end position="234"/>
    </location>
</feature>
<feature type="chain" id="PRO_5026707158" evidence="2">
    <location>
        <begin position="21"/>
        <end position="315"/>
    </location>
</feature>
<sequence>MRTSMRPSLLHLLALGCALAVPTAGAARVVARALPGSLALDEVPGNNNQGIEVDGFQDFQPEAEGETIDLLVPPMIWGLPDHAEHSQAIKMALSPSQRISLASLPSILPHFNTSCSCAHWTCACCARVEIKPLRKNKTGCASLSYVKESIAIVLRLAMNNRTLIERELISGSNPPPFCFPIPQFPVVTVCLRLANISLTDDARVQACAAVEIGLVFTSPLIRLRFGCLKIGPGGISWAGSPSAQSIQFPAVDDTQTTMQQFAAALNSTDNEQYLLLQSILRQESLHKMNTSESPSWSRKNQWPVIQRRSMRNNSN</sequence>
<organism evidence="4 5">
    <name type="scientific">Frankliniella occidentalis</name>
    <name type="common">Western flower thrips</name>
    <name type="synonym">Euthrips occidentalis</name>
    <dbReference type="NCBI Taxonomy" id="133901"/>
    <lineage>
        <taxon>Eukaryota</taxon>
        <taxon>Metazoa</taxon>
        <taxon>Ecdysozoa</taxon>
        <taxon>Arthropoda</taxon>
        <taxon>Hexapoda</taxon>
        <taxon>Insecta</taxon>
        <taxon>Pterygota</taxon>
        <taxon>Neoptera</taxon>
        <taxon>Paraneoptera</taxon>
        <taxon>Thysanoptera</taxon>
        <taxon>Terebrantia</taxon>
        <taxon>Thripoidea</taxon>
        <taxon>Thripidae</taxon>
        <taxon>Frankliniella</taxon>
    </lineage>
</organism>
<dbReference type="PANTHER" id="PTHR36299">
    <property type="entry name" value="AGAP008005-PA"/>
    <property type="match status" value="1"/>
</dbReference>
<evidence type="ECO:0000313" key="4">
    <source>
        <dbReference type="Proteomes" id="UP000504606"/>
    </source>
</evidence>
<dbReference type="PANTHER" id="PTHR36299:SF4">
    <property type="entry name" value="GH07892P-RELATED"/>
    <property type="match status" value="1"/>
</dbReference>
<protein>
    <submittedName>
        <fullName evidence="5">Uncharacterized protein LOC113204707</fullName>
    </submittedName>
</protein>
<evidence type="ECO:0000313" key="5">
    <source>
        <dbReference type="RefSeq" id="XP_026275758.1"/>
    </source>
</evidence>
<proteinExistence type="predicted"/>
<evidence type="ECO:0000259" key="3">
    <source>
        <dbReference type="Pfam" id="PF15998"/>
    </source>
</evidence>
<feature type="region of interest" description="Disordered" evidence="1">
    <location>
        <begin position="290"/>
        <end position="315"/>
    </location>
</feature>
<accession>A0A6J1S515</accession>
<dbReference type="Proteomes" id="UP000504606">
    <property type="component" value="Unplaced"/>
</dbReference>
<dbReference type="Pfam" id="PF15998">
    <property type="entry name" value="DUF4773"/>
    <property type="match status" value="1"/>
</dbReference>
<dbReference type="AlphaFoldDB" id="A0A6J1S515"/>
<keyword evidence="2" id="KW-0732">Signal</keyword>
<gene>
    <name evidence="5" type="primary">LOC113204707</name>
</gene>
<feature type="compositionally biased region" description="Polar residues" evidence="1">
    <location>
        <begin position="290"/>
        <end position="300"/>
    </location>
</feature>
<dbReference type="OrthoDB" id="8195249at2759"/>
<dbReference type="RefSeq" id="XP_026275758.1">
    <property type="nucleotide sequence ID" value="XM_026419973.2"/>
</dbReference>
<dbReference type="InterPro" id="IPR031941">
    <property type="entry name" value="DUF4773"/>
</dbReference>
<evidence type="ECO:0000256" key="1">
    <source>
        <dbReference type="SAM" id="MobiDB-lite"/>
    </source>
</evidence>
<name>A0A6J1S515_FRAOC</name>
<dbReference type="GeneID" id="113204707"/>